<reference evidence="4" key="1">
    <citation type="journal article" date="2016" name="Nature">
        <title>The genome of the seagrass Zostera marina reveals angiosperm adaptation to the sea.</title>
        <authorList>
            <person name="Olsen J.L."/>
            <person name="Rouze P."/>
            <person name="Verhelst B."/>
            <person name="Lin Y.-C."/>
            <person name="Bayer T."/>
            <person name="Collen J."/>
            <person name="Dattolo E."/>
            <person name="De Paoli E."/>
            <person name="Dittami S."/>
            <person name="Maumus F."/>
            <person name="Michel G."/>
            <person name="Kersting A."/>
            <person name="Lauritano C."/>
            <person name="Lohaus R."/>
            <person name="Toepel M."/>
            <person name="Tonon T."/>
            <person name="Vanneste K."/>
            <person name="Amirebrahimi M."/>
            <person name="Brakel J."/>
            <person name="Bostroem C."/>
            <person name="Chovatia M."/>
            <person name="Grimwood J."/>
            <person name="Jenkins J.W."/>
            <person name="Jueterbock A."/>
            <person name="Mraz A."/>
            <person name="Stam W.T."/>
            <person name="Tice H."/>
            <person name="Bornberg-Bauer E."/>
            <person name="Green P.J."/>
            <person name="Pearson G.A."/>
            <person name="Procaccini G."/>
            <person name="Duarte C.M."/>
            <person name="Schmutz J."/>
            <person name="Reusch T.B.H."/>
            <person name="Van de Peer Y."/>
        </authorList>
    </citation>
    <scope>NUCLEOTIDE SEQUENCE [LARGE SCALE GENOMIC DNA]</scope>
    <source>
        <strain evidence="4">cv. Finnish</strain>
    </source>
</reference>
<accession>A0A0K9NTE1</accession>
<comment type="caution">
    <text evidence="3">The sequence shown here is derived from an EMBL/GenBank/DDBJ whole genome shotgun (WGS) entry which is preliminary data.</text>
</comment>
<dbReference type="Pfam" id="PF00646">
    <property type="entry name" value="F-box"/>
    <property type="match status" value="1"/>
</dbReference>
<evidence type="ECO:0000313" key="4">
    <source>
        <dbReference type="Proteomes" id="UP000036987"/>
    </source>
</evidence>
<feature type="domain" description="F-box" evidence="1">
    <location>
        <begin position="2"/>
        <end position="31"/>
    </location>
</feature>
<dbReference type="InterPro" id="IPR001810">
    <property type="entry name" value="F-box_dom"/>
</dbReference>
<sequence>MNKILGSLPIRDAISTSFLSKEWRYKWRSMSDLIFHRDSFSSSEEWEPSSFTRIYLSKVHRTLFLHRGDIRKFKFHSSGSEVINSEIDLWLDYLVVASVQQLCEHLEEDGTSLSTSDEFWNDQSNFSSSFDNLKHFDITNVHGSKSELRFIKYILGKAPLLEVSNIKIDWKTIAFGERKMGDILIQMLSFERISSTKVIIDKPESN</sequence>
<dbReference type="PANTHER" id="PTHR31639">
    <property type="entry name" value="F-BOX PROTEIN-LIKE"/>
    <property type="match status" value="1"/>
</dbReference>
<evidence type="ECO:0000259" key="2">
    <source>
        <dbReference type="Pfam" id="PF08387"/>
    </source>
</evidence>
<keyword evidence="4" id="KW-1185">Reference proteome</keyword>
<dbReference type="InterPro" id="IPR006566">
    <property type="entry name" value="FBD"/>
</dbReference>
<evidence type="ECO:0000259" key="1">
    <source>
        <dbReference type="Pfam" id="PF00646"/>
    </source>
</evidence>
<name>A0A0K9NTE1_ZOSMR</name>
<dbReference type="EMBL" id="LFYR01001661">
    <property type="protein sequence ID" value="KMZ60044.1"/>
    <property type="molecule type" value="Genomic_DNA"/>
</dbReference>
<evidence type="ECO:0000313" key="3">
    <source>
        <dbReference type="EMBL" id="KMZ60044.1"/>
    </source>
</evidence>
<organism evidence="3 4">
    <name type="scientific">Zostera marina</name>
    <name type="common">Eelgrass</name>
    <dbReference type="NCBI Taxonomy" id="29655"/>
    <lineage>
        <taxon>Eukaryota</taxon>
        <taxon>Viridiplantae</taxon>
        <taxon>Streptophyta</taxon>
        <taxon>Embryophyta</taxon>
        <taxon>Tracheophyta</taxon>
        <taxon>Spermatophyta</taxon>
        <taxon>Magnoliopsida</taxon>
        <taxon>Liliopsida</taxon>
        <taxon>Zosteraceae</taxon>
        <taxon>Zostera</taxon>
    </lineage>
</organism>
<dbReference type="PANTHER" id="PTHR31639:SF56">
    <property type="entry name" value="OS08G0461800 PROTEIN"/>
    <property type="match status" value="1"/>
</dbReference>
<dbReference type="OrthoDB" id="690775at2759"/>
<proteinExistence type="predicted"/>
<feature type="domain" description="FBD" evidence="2">
    <location>
        <begin position="132"/>
        <end position="162"/>
    </location>
</feature>
<protein>
    <submittedName>
        <fullName evidence="3">Uncharacterized protein</fullName>
    </submittedName>
</protein>
<dbReference type="AlphaFoldDB" id="A0A0K9NTE1"/>
<dbReference type="Pfam" id="PF08387">
    <property type="entry name" value="FBD"/>
    <property type="match status" value="1"/>
</dbReference>
<dbReference type="Proteomes" id="UP000036987">
    <property type="component" value="Unassembled WGS sequence"/>
</dbReference>
<gene>
    <name evidence="3" type="ORF">ZOSMA_61G00150</name>
</gene>